<evidence type="ECO:0000256" key="2">
    <source>
        <dbReference type="SAM" id="MobiDB-lite"/>
    </source>
</evidence>
<dbReference type="PANTHER" id="PTHR30486:SF12">
    <property type="entry name" value="TYPE IV PILUS ATPASE PILU"/>
    <property type="match status" value="1"/>
</dbReference>
<keyword evidence="5" id="KW-1185">Reference proteome</keyword>
<reference evidence="4 5" key="1">
    <citation type="submission" date="2024-06" db="EMBL/GenBank/DDBJ databases">
        <authorList>
            <person name="Li F."/>
        </authorList>
    </citation>
    <scope>NUCLEOTIDE SEQUENCE [LARGE SCALE GENOMIC DNA]</scope>
    <source>
        <strain evidence="4 5">GXAS 311</strain>
    </source>
</reference>
<evidence type="ECO:0000259" key="3">
    <source>
        <dbReference type="PROSITE" id="PS00662"/>
    </source>
</evidence>
<evidence type="ECO:0000313" key="4">
    <source>
        <dbReference type="EMBL" id="MET1255589.1"/>
    </source>
</evidence>
<dbReference type="EMBL" id="JBEVCJ010000011">
    <property type="protein sequence ID" value="MET1255589.1"/>
    <property type="molecule type" value="Genomic_DNA"/>
</dbReference>
<evidence type="ECO:0000313" key="5">
    <source>
        <dbReference type="Proteomes" id="UP001548189"/>
    </source>
</evidence>
<protein>
    <submittedName>
        <fullName evidence="4">PilT/PilU family type 4a pilus ATPase</fullName>
    </submittedName>
</protein>
<dbReference type="Proteomes" id="UP001548189">
    <property type="component" value="Unassembled WGS sequence"/>
</dbReference>
<dbReference type="InterPro" id="IPR050921">
    <property type="entry name" value="T4SS_GSP_E_ATPase"/>
</dbReference>
<feature type="domain" description="Bacterial type II secretion system protein E" evidence="3">
    <location>
        <begin position="193"/>
        <end position="207"/>
    </location>
</feature>
<dbReference type="PANTHER" id="PTHR30486">
    <property type="entry name" value="TWITCHING MOTILITY PROTEIN PILT"/>
    <property type="match status" value="1"/>
</dbReference>
<dbReference type="SUPFAM" id="SSF52540">
    <property type="entry name" value="P-loop containing nucleoside triphosphate hydrolases"/>
    <property type="match status" value="1"/>
</dbReference>
<dbReference type="Gene3D" id="3.30.450.90">
    <property type="match status" value="1"/>
</dbReference>
<organism evidence="4 5">
    <name type="scientific">Aliikangiella maris</name>
    <dbReference type="NCBI Taxonomy" id="3162458"/>
    <lineage>
        <taxon>Bacteria</taxon>
        <taxon>Pseudomonadati</taxon>
        <taxon>Pseudomonadota</taxon>
        <taxon>Gammaproteobacteria</taxon>
        <taxon>Oceanospirillales</taxon>
        <taxon>Pleioneaceae</taxon>
        <taxon>Aliikangiella</taxon>
    </lineage>
</organism>
<dbReference type="InterPro" id="IPR027417">
    <property type="entry name" value="P-loop_NTPase"/>
</dbReference>
<evidence type="ECO:0000256" key="1">
    <source>
        <dbReference type="ARBA" id="ARBA00006611"/>
    </source>
</evidence>
<dbReference type="NCBIfam" id="TIGR01420">
    <property type="entry name" value="pilT_fam"/>
    <property type="match status" value="1"/>
</dbReference>
<dbReference type="InterPro" id="IPR001482">
    <property type="entry name" value="T2SS/T4SS_dom"/>
</dbReference>
<dbReference type="PROSITE" id="PS00662">
    <property type="entry name" value="T2SP_E"/>
    <property type="match status" value="1"/>
</dbReference>
<comment type="caution">
    <text evidence="4">The sequence shown here is derived from an EMBL/GenBank/DDBJ whole genome shotgun (WGS) entry which is preliminary data.</text>
</comment>
<accession>A0ABV2BUL0</accession>
<dbReference type="Pfam" id="PF00437">
    <property type="entry name" value="T2SSE"/>
    <property type="match status" value="1"/>
</dbReference>
<name>A0ABV2BUL0_9GAMM</name>
<proteinExistence type="inferred from homology"/>
<dbReference type="Gene3D" id="3.40.50.300">
    <property type="entry name" value="P-loop containing nucleotide triphosphate hydrolases"/>
    <property type="match status" value="1"/>
</dbReference>
<gene>
    <name evidence="4" type="ORF">ABVT43_10665</name>
</gene>
<dbReference type="CDD" id="cd01131">
    <property type="entry name" value="PilT"/>
    <property type="match status" value="1"/>
</dbReference>
<sequence length="378" mass="42235">MDIKLLLRLMAEKNASDLFFSTGAPPHMKIEGVATPMGQGAMPPGAIKDIAYELMNDAQIKEFEEDWEQNFAISVGDIGRFRVNVFLQRGEVGMVMRHIKSDIPSLEELKLPKAVSSLVMGRSGLVLVCGPTGSGKSTTLAAMIDYRNRRDTSHILTIEDPIEFLHEHKLSIIDQREIGVDTKSYHNGLKNAMREAPDVILIGEIRDQEAMRYALSYAQTGHLCLATIHGNNSKQVLERIRNMIPSEQRDSVMKELSSVLNGIISQRLVMSQKGKRVAALEILMKAPDIQEIIQKNSLEELKKAIEKHHMDGMTSFDQSLFKLYKDQTITREDALKFAESRTDLNLQMRLAESGGKTANMDPVSKPRKSGGPNFSTKL</sequence>
<comment type="similarity">
    <text evidence="1">Belongs to the GSP E family.</text>
</comment>
<dbReference type="InterPro" id="IPR006321">
    <property type="entry name" value="PilT/PilU"/>
</dbReference>
<dbReference type="RefSeq" id="WP_353896174.1">
    <property type="nucleotide sequence ID" value="NZ_JBEVCJ010000011.1"/>
</dbReference>
<feature type="region of interest" description="Disordered" evidence="2">
    <location>
        <begin position="352"/>
        <end position="378"/>
    </location>
</feature>